<dbReference type="InterPro" id="IPR011701">
    <property type="entry name" value="MFS"/>
</dbReference>
<sequence length="471" mass="48515">MECIMTNYSSRAASPMPQAQAAIQPAGTLTLLTLAIGFVMAMVDLTAVNTALSDIARDLAVPVSGLVWVVDGYTLTFAALLLAGGALGDRMGARRAYITGLAIFLFGSILCAIAPGGGALTAARLLQGAGAALFLPNSLSLLTHTFEDDKVRARMVGTWSAMVGASSAIGPLVGGILVHEFGWRSVFWVNVPLGLLGMALAYRLIPVVQPQPRPLSFISHGLGVLALAALSFVLIEGPVLGWTSAPLLAGMAATLAAAALLVRRERRIEHPILPRALLGNGSFTAANATGFLINMAAFGQLFLLSLYVQARGADALHTGYTLLPMMAAFTIGNFSSGRISARVGLRLPLLGGLAVGGAMGAVLLALAWWLPAMPMALMLAVIVLMNVAVGVAIPAMTATVMQVAGKAYSNSAAAALNANRQIGALVGVALMGTVIHALPAWSARLPVAFGVAALAFAAAATLVHRHVHLPR</sequence>
<keyword evidence="8" id="KW-1185">Reference proteome</keyword>
<feature type="transmembrane region" description="Helical" evidence="5">
    <location>
        <begin position="447"/>
        <end position="467"/>
    </location>
</feature>
<dbReference type="EMBL" id="WWCU01000016">
    <property type="protein sequence ID" value="MYN08720.1"/>
    <property type="molecule type" value="Genomic_DNA"/>
</dbReference>
<feature type="transmembrane region" description="Helical" evidence="5">
    <location>
        <begin position="283"/>
        <end position="303"/>
    </location>
</feature>
<dbReference type="GO" id="GO:0022857">
    <property type="term" value="F:transmembrane transporter activity"/>
    <property type="evidence" value="ECO:0007669"/>
    <property type="project" value="InterPro"/>
</dbReference>
<feature type="transmembrane region" description="Helical" evidence="5">
    <location>
        <begin position="376"/>
        <end position="401"/>
    </location>
</feature>
<feature type="transmembrane region" description="Helical" evidence="5">
    <location>
        <begin position="347"/>
        <end position="370"/>
    </location>
</feature>
<feature type="transmembrane region" description="Helical" evidence="5">
    <location>
        <begin position="21"/>
        <end position="43"/>
    </location>
</feature>
<keyword evidence="3 5" id="KW-1133">Transmembrane helix</keyword>
<dbReference type="Gene3D" id="1.20.1250.20">
    <property type="entry name" value="MFS general substrate transporter like domains"/>
    <property type="match status" value="1"/>
</dbReference>
<feature type="transmembrane region" description="Helical" evidence="5">
    <location>
        <begin position="185"/>
        <end position="205"/>
    </location>
</feature>
<name>A0A7X4HEJ8_9BURK</name>
<dbReference type="PANTHER" id="PTHR42718:SF40">
    <property type="entry name" value="METHYLENOMYCIN A RESISTANCE PROTEIN"/>
    <property type="match status" value="1"/>
</dbReference>
<comment type="subcellular location">
    <subcellularLocation>
        <location evidence="1">Membrane</location>
        <topology evidence="1">Multi-pass membrane protein</topology>
    </subcellularLocation>
</comment>
<proteinExistence type="predicted"/>
<dbReference type="InterPro" id="IPR020846">
    <property type="entry name" value="MFS_dom"/>
</dbReference>
<feature type="domain" description="Major facilitator superfamily (MFS) profile" evidence="6">
    <location>
        <begin position="30"/>
        <end position="471"/>
    </location>
</feature>
<comment type="caution">
    <text evidence="7">The sequence shown here is derived from an EMBL/GenBank/DDBJ whole genome shotgun (WGS) entry which is preliminary data.</text>
</comment>
<evidence type="ECO:0000256" key="3">
    <source>
        <dbReference type="ARBA" id="ARBA00022989"/>
    </source>
</evidence>
<evidence type="ECO:0000313" key="8">
    <source>
        <dbReference type="Proteomes" id="UP000450676"/>
    </source>
</evidence>
<organism evidence="7 8">
    <name type="scientific">Pseudoduganella aquatica</name>
    <dbReference type="NCBI Taxonomy" id="2660641"/>
    <lineage>
        <taxon>Bacteria</taxon>
        <taxon>Pseudomonadati</taxon>
        <taxon>Pseudomonadota</taxon>
        <taxon>Betaproteobacteria</taxon>
        <taxon>Burkholderiales</taxon>
        <taxon>Oxalobacteraceae</taxon>
        <taxon>Telluria group</taxon>
        <taxon>Pseudoduganella</taxon>
    </lineage>
</organism>
<feature type="transmembrane region" description="Helical" evidence="5">
    <location>
        <begin position="125"/>
        <end position="144"/>
    </location>
</feature>
<dbReference type="CDD" id="cd17321">
    <property type="entry name" value="MFS_MMR_MDR_like"/>
    <property type="match status" value="1"/>
</dbReference>
<feature type="transmembrane region" description="Helical" evidence="5">
    <location>
        <begin position="217"/>
        <end position="235"/>
    </location>
</feature>
<evidence type="ECO:0000256" key="1">
    <source>
        <dbReference type="ARBA" id="ARBA00004141"/>
    </source>
</evidence>
<feature type="transmembrane region" description="Helical" evidence="5">
    <location>
        <begin position="156"/>
        <end position="179"/>
    </location>
</feature>
<feature type="transmembrane region" description="Helical" evidence="5">
    <location>
        <begin position="63"/>
        <end position="84"/>
    </location>
</feature>
<evidence type="ECO:0000259" key="6">
    <source>
        <dbReference type="PROSITE" id="PS50850"/>
    </source>
</evidence>
<reference evidence="7 8" key="1">
    <citation type="submission" date="2019-12" db="EMBL/GenBank/DDBJ databases">
        <title>Novel species isolated from a subtropical stream in China.</title>
        <authorList>
            <person name="Lu H."/>
        </authorList>
    </citation>
    <scope>NUCLEOTIDE SEQUENCE [LARGE SCALE GENOMIC DNA]</scope>
    <source>
        <strain evidence="7 8">FT127W</strain>
    </source>
</reference>
<gene>
    <name evidence="7" type="ORF">GTP77_15420</name>
</gene>
<keyword evidence="4 5" id="KW-0472">Membrane</keyword>
<evidence type="ECO:0000256" key="5">
    <source>
        <dbReference type="SAM" id="Phobius"/>
    </source>
</evidence>
<feature type="transmembrane region" description="Helical" evidence="5">
    <location>
        <begin position="241"/>
        <end position="262"/>
    </location>
</feature>
<dbReference type="Pfam" id="PF07690">
    <property type="entry name" value="MFS_1"/>
    <property type="match status" value="1"/>
</dbReference>
<dbReference type="InterPro" id="IPR036259">
    <property type="entry name" value="MFS_trans_sf"/>
</dbReference>
<feature type="transmembrane region" description="Helical" evidence="5">
    <location>
        <begin position="96"/>
        <end position="119"/>
    </location>
</feature>
<dbReference type="SUPFAM" id="SSF103473">
    <property type="entry name" value="MFS general substrate transporter"/>
    <property type="match status" value="1"/>
</dbReference>
<protein>
    <submittedName>
        <fullName evidence="7">MFS transporter</fullName>
    </submittedName>
</protein>
<feature type="transmembrane region" description="Helical" evidence="5">
    <location>
        <begin position="422"/>
        <end position="441"/>
    </location>
</feature>
<dbReference type="GO" id="GO:0016020">
    <property type="term" value="C:membrane"/>
    <property type="evidence" value="ECO:0007669"/>
    <property type="project" value="UniProtKB-SubCell"/>
</dbReference>
<evidence type="ECO:0000313" key="7">
    <source>
        <dbReference type="EMBL" id="MYN08720.1"/>
    </source>
</evidence>
<dbReference type="PANTHER" id="PTHR42718">
    <property type="entry name" value="MAJOR FACILITATOR SUPERFAMILY MULTIDRUG TRANSPORTER MFSC"/>
    <property type="match status" value="1"/>
</dbReference>
<dbReference type="Proteomes" id="UP000450676">
    <property type="component" value="Unassembled WGS sequence"/>
</dbReference>
<evidence type="ECO:0000256" key="4">
    <source>
        <dbReference type="ARBA" id="ARBA00023136"/>
    </source>
</evidence>
<dbReference type="PRINTS" id="PR01036">
    <property type="entry name" value="TCRTETB"/>
</dbReference>
<dbReference type="PROSITE" id="PS50850">
    <property type="entry name" value="MFS"/>
    <property type="match status" value="1"/>
</dbReference>
<dbReference type="AlphaFoldDB" id="A0A7X4HEJ8"/>
<accession>A0A7X4HEJ8</accession>
<dbReference type="Gene3D" id="1.20.1720.10">
    <property type="entry name" value="Multidrug resistance protein D"/>
    <property type="match status" value="1"/>
</dbReference>
<feature type="transmembrane region" description="Helical" evidence="5">
    <location>
        <begin position="315"/>
        <end position="335"/>
    </location>
</feature>
<evidence type="ECO:0000256" key="2">
    <source>
        <dbReference type="ARBA" id="ARBA00022692"/>
    </source>
</evidence>
<keyword evidence="2 5" id="KW-0812">Transmembrane</keyword>